<dbReference type="RefSeq" id="WP_114300138.1">
    <property type="nucleotide sequence ID" value="NZ_QPJT01000041.1"/>
</dbReference>
<comment type="similarity">
    <text evidence="4">Belongs to the zinc-containing alcohol dehydrogenase family.</text>
</comment>
<dbReference type="InterPro" id="IPR013154">
    <property type="entry name" value="ADH-like_N"/>
</dbReference>
<comment type="caution">
    <text evidence="6">The sequence shown here is derived from an EMBL/GenBank/DDBJ whole genome shotgun (WGS) entry which is preliminary data.</text>
</comment>
<dbReference type="Gene3D" id="3.40.50.720">
    <property type="entry name" value="NAD(P)-binding Rossmann-like Domain"/>
    <property type="match status" value="1"/>
</dbReference>
<evidence type="ECO:0000313" key="6">
    <source>
        <dbReference type="EMBL" id="RCX08671.1"/>
    </source>
</evidence>
<keyword evidence="2 4" id="KW-0862">Zinc</keyword>
<dbReference type="SMART" id="SM00829">
    <property type="entry name" value="PKS_ER"/>
    <property type="match status" value="1"/>
</dbReference>
<sequence length="345" mass="36364">MKCAVFKEPYNFEIVNRDIPLAGKGQVLVKIMAAGICGSDISPYTGRDIQRRQPGIIMGHEAAGIVESVGEGVTAWKKGDRVAVNPQIYCEKCIYCRTGAYNLCDNMFLIGSSKRVFLDGAMCQYLCISDKQLLSLPGNVGYNEGAMLDPAGNAFRVVRCGGVGVGDTVAVMGCGAIGLIAIQTARIAGAGKVIAVSRSDRKLGIAGEVGADVCINSGDAASAERRIKSLTNGKGADVIIDAAGFADTYALAVKSCKKGGAVVALGYGSTHINFPLTELIFKEIRLIGSTGFAAEGEMVLEYLSKGLIKLDKIITGRFPLEDIKKGFDKLIEPGGSEIKVIINPN</sequence>
<reference evidence="6 7" key="1">
    <citation type="submission" date="2018-07" db="EMBL/GenBank/DDBJ databases">
        <title>Genomic Encyclopedia of Type Strains, Phase IV (KMG-IV): sequencing the most valuable type-strain genomes for metagenomic binning, comparative biology and taxonomic classification.</title>
        <authorList>
            <person name="Goeker M."/>
        </authorList>
    </citation>
    <scope>NUCLEOTIDE SEQUENCE [LARGE SCALE GENOMIC DNA]</scope>
    <source>
        <strain evidence="6 7">DSM 27016</strain>
    </source>
</reference>
<dbReference type="InterPro" id="IPR050129">
    <property type="entry name" value="Zn_alcohol_dh"/>
</dbReference>
<keyword evidence="7" id="KW-1185">Reference proteome</keyword>
<accession>A0A369AHM8</accession>
<dbReference type="Pfam" id="PF00107">
    <property type="entry name" value="ADH_zinc_N"/>
    <property type="match status" value="1"/>
</dbReference>
<dbReference type="InterPro" id="IPR020843">
    <property type="entry name" value="ER"/>
</dbReference>
<keyword evidence="1 4" id="KW-0479">Metal-binding</keyword>
<evidence type="ECO:0000256" key="3">
    <source>
        <dbReference type="ARBA" id="ARBA00023002"/>
    </source>
</evidence>
<dbReference type="Pfam" id="PF08240">
    <property type="entry name" value="ADH_N"/>
    <property type="match status" value="1"/>
</dbReference>
<dbReference type="PROSITE" id="PS00059">
    <property type="entry name" value="ADH_ZINC"/>
    <property type="match status" value="1"/>
</dbReference>
<proteinExistence type="inferred from homology"/>
<gene>
    <name evidence="6" type="ORF">DFR58_14114</name>
</gene>
<evidence type="ECO:0000313" key="7">
    <source>
        <dbReference type="Proteomes" id="UP000253034"/>
    </source>
</evidence>
<comment type="cofactor">
    <cofactor evidence="4">
        <name>Zn(2+)</name>
        <dbReference type="ChEBI" id="CHEBI:29105"/>
    </cofactor>
</comment>
<dbReference type="PANTHER" id="PTHR43401:SF2">
    <property type="entry name" value="L-THREONINE 3-DEHYDROGENASE"/>
    <property type="match status" value="1"/>
</dbReference>
<dbReference type="GO" id="GO:0008270">
    <property type="term" value="F:zinc ion binding"/>
    <property type="evidence" value="ECO:0007669"/>
    <property type="project" value="InterPro"/>
</dbReference>
<dbReference type="GO" id="GO:0016491">
    <property type="term" value="F:oxidoreductase activity"/>
    <property type="evidence" value="ECO:0007669"/>
    <property type="project" value="UniProtKB-KW"/>
</dbReference>
<dbReference type="InterPro" id="IPR002328">
    <property type="entry name" value="ADH_Zn_CS"/>
</dbReference>
<dbReference type="PANTHER" id="PTHR43401">
    <property type="entry name" value="L-THREONINE 3-DEHYDROGENASE"/>
    <property type="match status" value="1"/>
</dbReference>
<dbReference type="InterPro" id="IPR036291">
    <property type="entry name" value="NAD(P)-bd_dom_sf"/>
</dbReference>
<dbReference type="InterPro" id="IPR013149">
    <property type="entry name" value="ADH-like_C"/>
</dbReference>
<dbReference type="Gene3D" id="3.90.180.10">
    <property type="entry name" value="Medium-chain alcohol dehydrogenases, catalytic domain"/>
    <property type="match status" value="1"/>
</dbReference>
<dbReference type="EMBL" id="QPJT01000041">
    <property type="protein sequence ID" value="RCX08671.1"/>
    <property type="molecule type" value="Genomic_DNA"/>
</dbReference>
<evidence type="ECO:0000256" key="4">
    <source>
        <dbReference type="RuleBase" id="RU361277"/>
    </source>
</evidence>
<organism evidence="6 7">
    <name type="scientific">Anaerobacterium chartisolvens</name>
    <dbReference type="NCBI Taxonomy" id="1297424"/>
    <lineage>
        <taxon>Bacteria</taxon>
        <taxon>Bacillati</taxon>
        <taxon>Bacillota</taxon>
        <taxon>Clostridia</taxon>
        <taxon>Eubacteriales</taxon>
        <taxon>Oscillospiraceae</taxon>
        <taxon>Anaerobacterium</taxon>
    </lineage>
</organism>
<dbReference type="SUPFAM" id="SSF51735">
    <property type="entry name" value="NAD(P)-binding Rossmann-fold domains"/>
    <property type="match status" value="1"/>
</dbReference>
<evidence type="ECO:0000256" key="2">
    <source>
        <dbReference type="ARBA" id="ARBA00022833"/>
    </source>
</evidence>
<dbReference type="AlphaFoldDB" id="A0A369AHM8"/>
<name>A0A369AHM8_9FIRM</name>
<dbReference type="Proteomes" id="UP000253034">
    <property type="component" value="Unassembled WGS sequence"/>
</dbReference>
<keyword evidence="3" id="KW-0560">Oxidoreductase</keyword>
<evidence type="ECO:0000259" key="5">
    <source>
        <dbReference type="SMART" id="SM00829"/>
    </source>
</evidence>
<evidence type="ECO:0000256" key="1">
    <source>
        <dbReference type="ARBA" id="ARBA00022723"/>
    </source>
</evidence>
<dbReference type="OrthoDB" id="9777057at2"/>
<protein>
    <submittedName>
        <fullName evidence="6">L-iditol 2-dehydrogenase</fullName>
    </submittedName>
</protein>
<dbReference type="InterPro" id="IPR011032">
    <property type="entry name" value="GroES-like_sf"/>
</dbReference>
<dbReference type="SUPFAM" id="SSF50129">
    <property type="entry name" value="GroES-like"/>
    <property type="match status" value="1"/>
</dbReference>
<feature type="domain" description="Enoyl reductase (ER)" evidence="5">
    <location>
        <begin position="7"/>
        <end position="342"/>
    </location>
</feature>